<proteinExistence type="predicted"/>
<comment type="subcellular location">
    <subcellularLocation>
        <location evidence="2">Cell membrane</location>
        <topology evidence="2">Multi-pass membrane protein</topology>
    </subcellularLocation>
    <subcellularLocation>
        <location evidence="1">Mitochondrion membrane</location>
        <topology evidence="1">Multi-pass membrane protein</topology>
    </subcellularLocation>
</comment>
<dbReference type="PROSITE" id="PS50929">
    <property type="entry name" value="ABC_TM1F"/>
    <property type="match status" value="1"/>
</dbReference>
<dbReference type="InterPro" id="IPR011527">
    <property type="entry name" value="ABC1_TM_dom"/>
</dbReference>
<evidence type="ECO:0000256" key="11">
    <source>
        <dbReference type="ARBA" id="ARBA00042945"/>
    </source>
</evidence>
<evidence type="ECO:0000313" key="16">
    <source>
        <dbReference type="Proteomes" id="UP001497623"/>
    </source>
</evidence>
<evidence type="ECO:0000259" key="14">
    <source>
        <dbReference type="PROSITE" id="PS50929"/>
    </source>
</evidence>
<dbReference type="SUPFAM" id="SSF52540">
    <property type="entry name" value="P-loop containing nucleoside triphosphate hydrolases"/>
    <property type="match status" value="1"/>
</dbReference>
<keyword evidence="4" id="KW-1003">Cell membrane</keyword>
<dbReference type="GO" id="GO:0006879">
    <property type="term" value="P:intracellular iron ion homeostasis"/>
    <property type="evidence" value="ECO:0007669"/>
    <property type="project" value="TreeGrafter"/>
</dbReference>
<dbReference type="InterPro" id="IPR027417">
    <property type="entry name" value="P-loop_NTPase"/>
</dbReference>
<gene>
    <name evidence="15" type="ORF">MNOR_LOCUS4259</name>
</gene>
<sequence>MVRPLSAHRYLPDLKSHIWPRGLTRARLCLATVDEQCPDKLLSYISILMYTSSQLRLNQESYNLWLTLRSSNIILAGPMAVLISGMLQHILFARTELVCTTQQSVAEQQLRDTNGPVFSLHLHNMLCNSMNKNIGALAQRASQGSMGAEGRQSIFSWPIGPARMLLLARWASQRLSFCCYLRNSTFILTLTEFWEKLLRINIQRRKKERFLVLKILNEYDMPVNKHKYKNADPIVFLFRYLYLHTNTLVGSFKHSYLTVTIIAIIKFSVQALSLGNLTVGDLVMVNGLLFQLSLPLNFLGSVYREIRQALIDMKTMFTLMNQPPAIANAVNATPLLVNPATASISFDNVHFEYVAGHPILEGLSFSVEPGKKIAIVGGSGSGKSTIVRLLYRFYEPYQGSISINGQNINVVDMESLRKAIAVVPQRKMLLRDSSVYRYHFGALSFPADQVHRDATLPGNRENALGRRHALNVEVGERGLKLSGGEKQRVAIARAILKDAPILVFDEATSSLDSITEQSIMEALNIATHGRTSICIAHRLSTVLDADEILVLNHGTLAERGTHHELLAKDGFYTKLWNSQHSFDH</sequence>
<evidence type="ECO:0000256" key="7">
    <source>
        <dbReference type="ARBA" id="ARBA00022840"/>
    </source>
</evidence>
<dbReference type="AlphaFoldDB" id="A0AAV2PUS9"/>
<dbReference type="EMBL" id="CAXKWB010001546">
    <property type="protein sequence ID" value="CAL4064801.1"/>
    <property type="molecule type" value="Genomic_DNA"/>
</dbReference>
<evidence type="ECO:0000256" key="9">
    <source>
        <dbReference type="ARBA" id="ARBA00023136"/>
    </source>
</evidence>
<dbReference type="InterPro" id="IPR036640">
    <property type="entry name" value="ABC1_TM_sf"/>
</dbReference>
<evidence type="ECO:0000256" key="8">
    <source>
        <dbReference type="ARBA" id="ARBA00022989"/>
    </source>
</evidence>
<name>A0AAV2PUS9_MEGNR</name>
<keyword evidence="6" id="KW-0547">Nucleotide-binding</keyword>
<dbReference type="PANTHER" id="PTHR24221:SF402">
    <property type="entry name" value="IRON-SULFUR CLUSTERS TRANSPORTER ABCB7, MITOCHONDRIAL"/>
    <property type="match status" value="1"/>
</dbReference>
<dbReference type="InterPro" id="IPR003593">
    <property type="entry name" value="AAA+_ATPase"/>
</dbReference>
<evidence type="ECO:0000313" key="15">
    <source>
        <dbReference type="EMBL" id="CAL4064801.1"/>
    </source>
</evidence>
<dbReference type="GO" id="GO:0016887">
    <property type="term" value="F:ATP hydrolysis activity"/>
    <property type="evidence" value="ECO:0007669"/>
    <property type="project" value="InterPro"/>
</dbReference>
<evidence type="ECO:0000256" key="3">
    <source>
        <dbReference type="ARBA" id="ARBA00022448"/>
    </source>
</evidence>
<keyword evidence="9" id="KW-0472">Membrane</keyword>
<dbReference type="Proteomes" id="UP001497623">
    <property type="component" value="Unassembled WGS sequence"/>
</dbReference>
<keyword evidence="5" id="KW-0812">Transmembrane</keyword>
<protein>
    <recommendedName>
        <fullName evidence="10">Iron-sulfur clusters transporter ABCB7, mitochondrial</fullName>
    </recommendedName>
    <alternativeName>
        <fullName evidence="11">ATP-binding cassette sub-family B member 7, mitochondrial</fullName>
    </alternativeName>
</protein>
<keyword evidence="3" id="KW-0813">Transport</keyword>
<dbReference type="Gene3D" id="3.40.50.300">
    <property type="entry name" value="P-loop containing nucleotide triphosphate hydrolases"/>
    <property type="match status" value="1"/>
</dbReference>
<feature type="domain" description="ABC transmembrane type-1" evidence="14">
    <location>
        <begin position="258"/>
        <end position="308"/>
    </location>
</feature>
<keyword evidence="7" id="KW-0067">ATP-binding</keyword>
<comment type="catalytic activity">
    <reaction evidence="12">
        <text>(glutathione)4[2Fe(III)-2S] cluster(in) + ATP + H2O = (glutathione)4[2Fe(III)-2S] cluster(out) + ADP + phosphate + H(+)</text>
        <dbReference type="Rhea" id="RHEA:67028"/>
        <dbReference type="ChEBI" id="CHEBI:15377"/>
        <dbReference type="ChEBI" id="CHEBI:15378"/>
        <dbReference type="ChEBI" id="CHEBI:30616"/>
        <dbReference type="ChEBI" id="CHEBI:43474"/>
        <dbReference type="ChEBI" id="CHEBI:167627"/>
        <dbReference type="ChEBI" id="CHEBI:456216"/>
    </reaction>
    <physiologicalReaction direction="left-to-right" evidence="12">
        <dbReference type="Rhea" id="RHEA:67029"/>
    </physiologicalReaction>
</comment>
<keyword evidence="16" id="KW-1185">Reference proteome</keyword>
<feature type="domain" description="ABC transporter" evidence="13">
    <location>
        <begin position="344"/>
        <end position="578"/>
    </location>
</feature>
<dbReference type="PROSITE" id="PS00211">
    <property type="entry name" value="ABC_TRANSPORTER_1"/>
    <property type="match status" value="1"/>
</dbReference>
<dbReference type="InterPro" id="IPR017871">
    <property type="entry name" value="ABC_transporter-like_CS"/>
</dbReference>
<accession>A0AAV2PUS9</accession>
<dbReference type="GO" id="GO:0005524">
    <property type="term" value="F:ATP binding"/>
    <property type="evidence" value="ECO:0007669"/>
    <property type="project" value="UniProtKB-KW"/>
</dbReference>
<dbReference type="FunFam" id="3.40.50.300:FF:000221">
    <property type="entry name" value="Multidrug ABC transporter ATP-binding protein"/>
    <property type="match status" value="1"/>
</dbReference>
<dbReference type="GO" id="GO:0140359">
    <property type="term" value="F:ABC-type transporter activity"/>
    <property type="evidence" value="ECO:0007669"/>
    <property type="project" value="InterPro"/>
</dbReference>
<evidence type="ECO:0000256" key="2">
    <source>
        <dbReference type="ARBA" id="ARBA00004651"/>
    </source>
</evidence>
<evidence type="ECO:0000256" key="1">
    <source>
        <dbReference type="ARBA" id="ARBA00004225"/>
    </source>
</evidence>
<dbReference type="SMART" id="SM00382">
    <property type="entry name" value="AAA"/>
    <property type="match status" value="1"/>
</dbReference>
<dbReference type="SUPFAM" id="SSF90123">
    <property type="entry name" value="ABC transporter transmembrane region"/>
    <property type="match status" value="1"/>
</dbReference>
<evidence type="ECO:0000256" key="6">
    <source>
        <dbReference type="ARBA" id="ARBA00022741"/>
    </source>
</evidence>
<dbReference type="Pfam" id="PF00005">
    <property type="entry name" value="ABC_tran"/>
    <property type="match status" value="1"/>
</dbReference>
<dbReference type="Gene3D" id="1.20.1560.10">
    <property type="entry name" value="ABC transporter type 1, transmembrane domain"/>
    <property type="match status" value="1"/>
</dbReference>
<dbReference type="GO" id="GO:0005886">
    <property type="term" value="C:plasma membrane"/>
    <property type="evidence" value="ECO:0007669"/>
    <property type="project" value="UniProtKB-SubCell"/>
</dbReference>
<feature type="non-terminal residue" evidence="15">
    <location>
        <position position="584"/>
    </location>
</feature>
<dbReference type="InterPro" id="IPR039421">
    <property type="entry name" value="Type_1_exporter"/>
</dbReference>
<evidence type="ECO:0000259" key="13">
    <source>
        <dbReference type="PROSITE" id="PS50893"/>
    </source>
</evidence>
<evidence type="ECO:0000256" key="4">
    <source>
        <dbReference type="ARBA" id="ARBA00022475"/>
    </source>
</evidence>
<dbReference type="PROSITE" id="PS50893">
    <property type="entry name" value="ABC_TRANSPORTER_2"/>
    <property type="match status" value="1"/>
</dbReference>
<dbReference type="PANTHER" id="PTHR24221">
    <property type="entry name" value="ATP-BINDING CASSETTE SUB-FAMILY B"/>
    <property type="match status" value="1"/>
</dbReference>
<evidence type="ECO:0000256" key="10">
    <source>
        <dbReference type="ARBA" id="ARBA00041016"/>
    </source>
</evidence>
<comment type="caution">
    <text evidence="15">The sequence shown here is derived from an EMBL/GenBank/DDBJ whole genome shotgun (WGS) entry which is preliminary data.</text>
</comment>
<dbReference type="GO" id="GO:0005743">
    <property type="term" value="C:mitochondrial inner membrane"/>
    <property type="evidence" value="ECO:0007669"/>
    <property type="project" value="TreeGrafter"/>
</dbReference>
<reference evidence="15 16" key="1">
    <citation type="submission" date="2024-05" db="EMBL/GenBank/DDBJ databases">
        <authorList>
            <person name="Wallberg A."/>
        </authorList>
    </citation>
    <scope>NUCLEOTIDE SEQUENCE [LARGE SCALE GENOMIC DNA]</scope>
</reference>
<evidence type="ECO:0000256" key="5">
    <source>
        <dbReference type="ARBA" id="ARBA00022692"/>
    </source>
</evidence>
<organism evidence="15 16">
    <name type="scientific">Meganyctiphanes norvegica</name>
    <name type="common">Northern krill</name>
    <name type="synonym">Thysanopoda norvegica</name>
    <dbReference type="NCBI Taxonomy" id="48144"/>
    <lineage>
        <taxon>Eukaryota</taxon>
        <taxon>Metazoa</taxon>
        <taxon>Ecdysozoa</taxon>
        <taxon>Arthropoda</taxon>
        <taxon>Crustacea</taxon>
        <taxon>Multicrustacea</taxon>
        <taxon>Malacostraca</taxon>
        <taxon>Eumalacostraca</taxon>
        <taxon>Eucarida</taxon>
        <taxon>Euphausiacea</taxon>
        <taxon>Euphausiidae</taxon>
        <taxon>Meganyctiphanes</taxon>
    </lineage>
</organism>
<keyword evidence="8" id="KW-1133">Transmembrane helix</keyword>
<dbReference type="InterPro" id="IPR003439">
    <property type="entry name" value="ABC_transporter-like_ATP-bd"/>
</dbReference>
<evidence type="ECO:0000256" key="12">
    <source>
        <dbReference type="ARBA" id="ARBA00048046"/>
    </source>
</evidence>